<evidence type="ECO:0000256" key="7">
    <source>
        <dbReference type="ARBA" id="ARBA00022741"/>
    </source>
</evidence>
<sequence length="434" mass="50302">MLKIYNALTNQVEDFKPIHHSKVNMYVCGPTVYDDIHIGNGRPVVFFDLVKRYLTYLGYEVIYASNITDVDDKIIEKARLLNQDTLEVSKHFADRFLDVVKRVGSKAFDHTPYATDYINEMITYIQELMDKGFAYETSSGVYFSVSKLDSYGKLSNQKSDELLQGVRIELEKDKVDQRDFAIWKKTTDGLNYMSPWGQGRPGWHTECAVMNHELFGGLIDIHGGGFDLKFPHHENEIAQSSAHDHHDLAKYWMHVGRLDFGKEKMSKSLGNDVKLFKLLDHFSPSAYRLMLFAHHYRQPIPFSEELMTQYQKAYDKISYTLNKWNFHMALENNHIAQPSDTLLKTFEAYMNDDFNTGMVVTLIDQTLKEINKSADSELAYALIQILDVLGIEVTTHKVEAKDLIMYQEWLNYKAAKDFKKADELRQILIQKGWI</sequence>
<reference evidence="16" key="1">
    <citation type="submission" date="2014-05" db="EMBL/GenBank/DDBJ databases">
        <authorList>
            <person name="Kube M."/>
        </authorList>
    </citation>
    <scope>NUCLEOTIDE SEQUENCE [LARGE SCALE GENOMIC DNA]</scope>
</reference>
<feature type="short sequence motif" description="'KMSKS' region" evidence="13">
    <location>
        <begin position="264"/>
        <end position="268"/>
    </location>
</feature>
<keyword evidence="8 13" id="KW-0862">Zinc</keyword>
<dbReference type="KEGG" id="aoc:Aocu_13130"/>
<dbReference type="GO" id="GO:0006423">
    <property type="term" value="P:cysteinyl-tRNA aminoacylation"/>
    <property type="evidence" value="ECO:0007669"/>
    <property type="project" value="UniProtKB-UniRule"/>
</dbReference>
<keyword evidence="7 13" id="KW-0547">Nucleotide-binding</keyword>
<dbReference type="EC" id="6.1.1.16" evidence="13"/>
<dbReference type="HAMAP" id="MF_00041">
    <property type="entry name" value="Cys_tRNA_synth"/>
    <property type="match status" value="1"/>
</dbReference>
<dbReference type="GO" id="GO:0005524">
    <property type="term" value="F:ATP binding"/>
    <property type="evidence" value="ECO:0007669"/>
    <property type="project" value="UniProtKB-UniRule"/>
</dbReference>
<keyword evidence="4 13" id="KW-0963">Cytoplasm</keyword>
<dbReference type="SUPFAM" id="SSF52374">
    <property type="entry name" value="Nucleotidylyl transferase"/>
    <property type="match status" value="1"/>
</dbReference>
<keyword evidence="16" id="KW-1185">Reference proteome</keyword>
<evidence type="ECO:0000256" key="5">
    <source>
        <dbReference type="ARBA" id="ARBA00022598"/>
    </source>
</evidence>
<comment type="cofactor">
    <cofactor evidence="13">
        <name>Zn(2+)</name>
        <dbReference type="ChEBI" id="CHEBI:29105"/>
    </cofactor>
    <text evidence="13">Binds 1 zinc ion per subunit.</text>
</comment>
<keyword evidence="11 13" id="KW-0030">Aminoacyl-tRNA synthetase</keyword>
<dbReference type="GO" id="GO:0008270">
    <property type="term" value="F:zinc ion binding"/>
    <property type="evidence" value="ECO:0007669"/>
    <property type="project" value="UniProtKB-UniRule"/>
</dbReference>
<keyword evidence="9 13" id="KW-0067">ATP-binding</keyword>
<feature type="binding site" evidence="13">
    <location>
        <position position="267"/>
    </location>
    <ligand>
        <name>ATP</name>
        <dbReference type="ChEBI" id="CHEBI:30616"/>
    </ligand>
</feature>
<comment type="similarity">
    <text evidence="2 13">Belongs to the class-I aminoacyl-tRNA synthetase family.</text>
</comment>
<dbReference type="OrthoDB" id="9815130at2"/>
<keyword evidence="5 13" id="KW-0436">Ligase</keyword>
<evidence type="ECO:0000256" key="6">
    <source>
        <dbReference type="ARBA" id="ARBA00022723"/>
    </source>
</evidence>
<evidence type="ECO:0000256" key="11">
    <source>
        <dbReference type="ARBA" id="ARBA00023146"/>
    </source>
</evidence>
<feature type="binding site" evidence="13">
    <location>
        <position position="232"/>
    </location>
    <ligand>
        <name>Zn(2+)</name>
        <dbReference type="ChEBI" id="CHEBI:29105"/>
    </ligand>
</feature>
<feature type="short sequence motif" description="'HIGH' region" evidence="13">
    <location>
        <begin position="30"/>
        <end position="40"/>
    </location>
</feature>
<feature type="binding site" evidence="13">
    <location>
        <position position="236"/>
    </location>
    <ligand>
        <name>Zn(2+)</name>
        <dbReference type="ChEBI" id="CHEBI:29105"/>
    </ligand>
</feature>
<dbReference type="Gene3D" id="1.20.120.1910">
    <property type="entry name" value="Cysteine-tRNA ligase, C-terminal anti-codon recognition domain"/>
    <property type="match status" value="1"/>
</dbReference>
<dbReference type="InterPro" id="IPR032678">
    <property type="entry name" value="tRNA-synt_1_cat_dom"/>
</dbReference>
<feature type="binding site" evidence="13">
    <location>
        <position position="28"/>
    </location>
    <ligand>
        <name>Zn(2+)</name>
        <dbReference type="ChEBI" id="CHEBI:29105"/>
    </ligand>
</feature>
<evidence type="ECO:0000313" key="15">
    <source>
        <dbReference type="EMBL" id="CDR31386.1"/>
    </source>
</evidence>
<protein>
    <recommendedName>
        <fullName evidence="13">Cysteine--tRNA ligase</fullName>
        <ecNumber evidence="13">6.1.1.16</ecNumber>
    </recommendedName>
    <alternativeName>
        <fullName evidence="13">Cysteinyl-tRNA synthetase</fullName>
        <shortName evidence="13">CysRS</shortName>
    </alternativeName>
</protein>
<dbReference type="InterPro" id="IPR014729">
    <property type="entry name" value="Rossmann-like_a/b/a_fold"/>
</dbReference>
<dbReference type="PANTHER" id="PTHR10890">
    <property type="entry name" value="CYSTEINYL-TRNA SYNTHETASE"/>
    <property type="match status" value="1"/>
</dbReference>
<dbReference type="SMART" id="SM00840">
    <property type="entry name" value="DALR_2"/>
    <property type="match status" value="1"/>
</dbReference>
<evidence type="ECO:0000256" key="12">
    <source>
        <dbReference type="ARBA" id="ARBA00047398"/>
    </source>
</evidence>
<dbReference type="Pfam" id="PF09190">
    <property type="entry name" value="DALR_2"/>
    <property type="match status" value="1"/>
</dbReference>
<dbReference type="EMBL" id="LK028559">
    <property type="protein sequence ID" value="CDR31386.1"/>
    <property type="molecule type" value="Genomic_DNA"/>
</dbReference>
<dbReference type="GO" id="GO:0004817">
    <property type="term" value="F:cysteine-tRNA ligase activity"/>
    <property type="evidence" value="ECO:0007669"/>
    <property type="project" value="UniProtKB-UniRule"/>
</dbReference>
<dbReference type="PATRIC" id="fig|35623.3.peg.1312"/>
<feature type="binding site" evidence="13">
    <location>
        <position position="207"/>
    </location>
    <ligand>
        <name>Zn(2+)</name>
        <dbReference type="ChEBI" id="CHEBI:29105"/>
    </ligand>
</feature>
<name>A0A061AID6_9MOLU</name>
<evidence type="ECO:0000256" key="4">
    <source>
        <dbReference type="ARBA" id="ARBA00022490"/>
    </source>
</evidence>
<dbReference type="InParanoid" id="A0A061AID6"/>
<evidence type="ECO:0000256" key="13">
    <source>
        <dbReference type="HAMAP-Rule" id="MF_00041"/>
    </source>
</evidence>
<comment type="catalytic activity">
    <reaction evidence="12 13">
        <text>tRNA(Cys) + L-cysteine + ATP = L-cysteinyl-tRNA(Cys) + AMP + diphosphate</text>
        <dbReference type="Rhea" id="RHEA:17773"/>
        <dbReference type="Rhea" id="RHEA-COMP:9661"/>
        <dbReference type="Rhea" id="RHEA-COMP:9679"/>
        <dbReference type="ChEBI" id="CHEBI:30616"/>
        <dbReference type="ChEBI" id="CHEBI:33019"/>
        <dbReference type="ChEBI" id="CHEBI:35235"/>
        <dbReference type="ChEBI" id="CHEBI:78442"/>
        <dbReference type="ChEBI" id="CHEBI:78517"/>
        <dbReference type="ChEBI" id="CHEBI:456215"/>
        <dbReference type="EC" id="6.1.1.16"/>
    </reaction>
</comment>
<accession>A0A061AID6</accession>
<dbReference type="InterPro" id="IPR009080">
    <property type="entry name" value="tRNAsynth_Ia_anticodon-bd"/>
</dbReference>
<evidence type="ECO:0000256" key="10">
    <source>
        <dbReference type="ARBA" id="ARBA00022917"/>
    </source>
</evidence>
<evidence type="ECO:0000256" key="9">
    <source>
        <dbReference type="ARBA" id="ARBA00022840"/>
    </source>
</evidence>
<dbReference type="InterPro" id="IPR015803">
    <property type="entry name" value="Cys-tRNA-ligase"/>
</dbReference>
<dbReference type="HOGENOM" id="CLU_013528_0_1_14"/>
<organism evidence="15 16">
    <name type="scientific">Acholeplasma oculi</name>
    <dbReference type="NCBI Taxonomy" id="35623"/>
    <lineage>
        <taxon>Bacteria</taxon>
        <taxon>Bacillati</taxon>
        <taxon>Mycoplasmatota</taxon>
        <taxon>Mollicutes</taxon>
        <taxon>Acholeplasmatales</taxon>
        <taxon>Acholeplasmataceae</taxon>
        <taxon>Acholeplasma</taxon>
    </lineage>
</organism>
<dbReference type="Pfam" id="PF01406">
    <property type="entry name" value="tRNA-synt_1e"/>
    <property type="match status" value="1"/>
</dbReference>
<gene>
    <name evidence="13 15" type="primary">cysS</name>
    <name evidence="15" type="ORF">Aocu_13130</name>
</gene>
<feature type="domain" description="Cysteinyl-tRNA synthetase class Ia DALR" evidence="14">
    <location>
        <begin position="345"/>
        <end position="395"/>
    </location>
</feature>
<evidence type="ECO:0000259" key="14">
    <source>
        <dbReference type="SMART" id="SM00840"/>
    </source>
</evidence>
<dbReference type="Proteomes" id="UP000032434">
    <property type="component" value="Chromosome 1"/>
</dbReference>
<dbReference type="InterPro" id="IPR015273">
    <property type="entry name" value="Cys-tRNA-synt_Ia_DALR"/>
</dbReference>
<dbReference type="GO" id="GO:0005829">
    <property type="term" value="C:cytosol"/>
    <property type="evidence" value="ECO:0007669"/>
    <property type="project" value="TreeGrafter"/>
</dbReference>
<dbReference type="PANTHER" id="PTHR10890:SF3">
    <property type="entry name" value="CYSTEINE--TRNA LIGASE, CYTOPLASMIC"/>
    <property type="match status" value="1"/>
</dbReference>
<dbReference type="Gene3D" id="3.40.50.620">
    <property type="entry name" value="HUPs"/>
    <property type="match status" value="1"/>
</dbReference>
<dbReference type="CDD" id="cd00672">
    <property type="entry name" value="CysRS_core"/>
    <property type="match status" value="1"/>
</dbReference>
<comment type="subcellular location">
    <subcellularLocation>
        <location evidence="1 13">Cytoplasm</location>
    </subcellularLocation>
</comment>
<comment type="subunit">
    <text evidence="3 13">Monomer.</text>
</comment>
<dbReference type="InterPro" id="IPR024909">
    <property type="entry name" value="Cys-tRNA/MSH_ligase"/>
</dbReference>
<evidence type="ECO:0000256" key="1">
    <source>
        <dbReference type="ARBA" id="ARBA00004496"/>
    </source>
</evidence>
<keyword evidence="10 13" id="KW-0648">Protein biosynthesis</keyword>
<dbReference type="NCBIfam" id="TIGR00435">
    <property type="entry name" value="cysS"/>
    <property type="match status" value="1"/>
</dbReference>
<dbReference type="FunCoup" id="A0A061AID6">
    <property type="interactions" value="264"/>
</dbReference>
<dbReference type="AlphaFoldDB" id="A0A061AID6"/>
<dbReference type="RefSeq" id="WP_045749806.1">
    <property type="nucleotide sequence ID" value="NZ_FUZK01000001.1"/>
</dbReference>
<evidence type="ECO:0000256" key="2">
    <source>
        <dbReference type="ARBA" id="ARBA00005594"/>
    </source>
</evidence>
<evidence type="ECO:0000256" key="8">
    <source>
        <dbReference type="ARBA" id="ARBA00022833"/>
    </source>
</evidence>
<evidence type="ECO:0000256" key="3">
    <source>
        <dbReference type="ARBA" id="ARBA00011245"/>
    </source>
</evidence>
<proteinExistence type="inferred from homology"/>
<dbReference type="SUPFAM" id="SSF47323">
    <property type="entry name" value="Anticodon-binding domain of a subclass of class I aminoacyl-tRNA synthetases"/>
    <property type="match status" value="1"/>
</dbReference>
<evidence type="ECO:0000313" key="16">
    <source>
        <dbReference type="Proteomes" id="UP000032434"/>
    </source>
</evidence>
<keyword evidence="6 13" id="KW-0479">Metal-binding</keyword>
<dbReference type="PRINTS" id="PR00983">
    <property type="entry name" value="TRNASYNTHCYS"/>
</dbReference>
<dbReference type="STRING" id="35623.Aocu_13130"/>